<dbReference type="GO" id="GO:0006298">
    <property type="term" value="P:mismatch repair"/>
    <property type="evidence" value="ECO:0007669"/>
    <property type="project" value="UniProtKB-UniRule"/>
</dbReference>
<dbReference type="Proteomes" id="UP000011669">
    <property type="component" value="Unassembled WGS sequence"/>
</dbReference>
<dbReference type="Gene3D" id="3.30.420.110">
    <property type="entry name" value="MutS, connector domain"/>
    <property type="match status" value="1"/>
</dbReference>
<keyword evidence="6 8" id="KW-0234">DNA repair</keyword>
<accession>M0MPZ2</accession>
<dbReference type="SMART" id="SM00533">
    <property type="entry name" value="MUTSd"/>
    <property type="match status" value="1"/>
</dbReference>
<protein>
    <recommendedName>
        <fullName evidence="8 9">DNA mismatch repair protein MutS</fullName>
    </recommendedName>
</protein>
<dbReference type="NCBIfam" id="TIGR01070">
    <property type="entry name" value="mutS1"/>
    <property type="match status" value="1"/>
</dbReference>
<dbReference type="GO" id="GO:0003684">
    <property type="term" value="F:damaged DNA binding"/>
    <property type="evidence" value="ECO:0007669"/>
    <property type="project" value="UniProtKB-UniRule"/>
</dbReference>
<gene>
    <name evidence="8" type="primary">mutS</name>
    <name evidence="13" type="ORF">C449_04155</name>
</gene>
<evidence type="ECO:0000256" key="5">
    <source>
        <dbReference type="ARBA" id="ARBA00023125"/>
    </source>
</evidence>
<dbReference type="AlphaFoldDB" id="M0MPZ2"/>
<dbReference type="PROSITE" id="PS00486">
    <property type="entry name" value="DNA_MISMATCH_REPAIR_2"/>
    <property type="match status" value="1"/>
</dbReference>
<evidence type="ECO:0000256" key="3">
    <source>
        <dbReference type="ARBA" id="ARBA00022763"/>
    </source>
</evidence>
<dbReference type="InterPro" id="IPR007861">
    <property type="entry name" value="DNA_mismatch_repair_MutS_clamp"/>
</dbReference>
<evidence type="ECO:0000256" key="7">
    <source>
        <dbReference type="ARBA" id="ARBA00024647"/>
    </source>
</evidence>
<evidence type="ECO:0000313" key="14">
    <source>
        <dbReference type="Proteomes" id="UP000011669"/>
    </source>
</evidence>
<dbReference type="Pfam" id="PF05188">
    <property type="entry name" value="MutS_II"/>
    <property type="match status" value="1"/>
</dbReference>
<dbReference type="SUPFAM" id="SSF48334">
    <property type="entry name" value="DNA repair protein MutS, domain III"/>
    <property type="match status" value="1"/>
</dbReference>
<dbReference type="GO" id="GO:0005524">
    <property type="term" value="F:ATP binding"/>
    <property type="evidence" value="ECO:0007669"/>
    <property type="project" value="UniProtKB-UniRule"/>
</dbReference>
<dbReference type="Gene3D" id="3.40.1170.10">
    <property type="entry name" value="DNA repair protein MutS, domain I"/>
    <property type="match status" value="1"/>
</dbReference>
<comment type="caution">
    <text evidence="13">The sequence shown here is derived from an EMBL/GenBank/DDBJ whole genome shotgun (WGS) entry which is preliminary data.</text>
</comment>
<dbReference type="SUPFAM" id="SSF52540">
    <property type="entry name" value="P-loop containing nucleoside triphosphate hydrolases"/>
    <property type="match status" value="1"/>
</dbReference>
<comment type="function">
    <text evidence="7 8">This protein is involved in the repair of mismatches in DNA. It is possible that it carries out the mismatch recognition step. This protein has a weak ATPase activity.</text>
</comment>
<feature type="region of interest" description="Disordered" evidence="11">
    <location>
        <begin position="857"/>
        <end position="912"/>
    </location>
</feature>
<evidence type="ECO:0000256" key="8">
    <source>
        <dbReference type="HAMAP-Rule" id="MF_00096"/>
    </source>
</evidence>
<reference evidence="13 14" key="1">
    <citation type="journal article" date="2014" name="PLoS Genet.">
        <title>Phylogenetically driven sequencing of extremely halophilic archaea reveals strategies for static and dynamic osmo-response.</title>
        <authorList>
            <person name="Becker E.A."/>
            <person name="Seitzer P.M."/>
            <person name="Tritt A."/>
            <person name="Larsen D."/>
            <person name="Krusor M."/>
            <person name="Yao A.I."/>
            <person name="Wu D."/>
            <person name="Madern D."/>
            <person name="Eisen J.A."/>
            <person name="Darling A.E."/>
            <person name="Facciotti M.T."/>
        </authorList>
    </citation>
    <scope>NUCLEOTIDE SEQUENCE [LARGE SCALE GENOMIC DNA]</scope>
    <source>
        <strain evidence="13 14">DSM 5350</strain>
    </source>
</reference>
<keyword evidence="5 8" id="KW-0238">DNA-binding</keyword>
<feature type="compositionally biased region" description="Basic and acidic residues" evidence="11">
    <location>
        <begin position="876"/>
        <end position="901"/>
    </location>
</feature>
<dbReference type="PANTHER" id="PTHR11361">
    <property type="entry name" value="DNA MISMATCH REPAIR PROTEIN MUTS FAMILY MEMBER"/>
    <property type="match status" value="1"/>
</dbReference>
<dbReference type="InterPro" id="IPR016151">
    <property type="entry name" value="DNA_mismatch_repair_MutS_N"/>
</dbReference>
<dbReference type="InterPro" id="IPR017261">
    <property type="entry name" value="DNA_mismatch_repair_MutS/MSH"/>
</dbReference>
<dbReference type="InterPro" id="IPR007860">
    <property type="entry name" value="DNA_mmatch_repair_MutS_con_dom"/>
</dbReference>
<keyword evidence="14" id="KW-1185">Reference proteome</keyword>
<dbReference type="InParanoid" id="M0MPZ2"/>
<evidence type="ECO:0000256" key="2">
    <source>
        <dbReference type="ARBA" id="ARBA00022741"/>
    </source>
</evidence>
<dbReference type="PIRSF" id="PIRSF037677">
    <property type="entry name" value="DNA_mis_repair_Msh6"/>
    <property type="match status" value="1"/>
</dbReference>
<evidence type="ECO:0000256" key="1">
    <source>
        <dbReference type="ARBA" id="ARBA00006271"/>
    </source>
</evidence>
<dbReference type="InterPro" id="IPR007695">
    <property type="entry name" value="DNA_mismatch_repair_MutS-lik_N"/>
</dbReference>
<feature type="domain" description="DNA mismatch repair proteins mutS family" evidence="12">
    <location>
        <begin position="759"/>
        <end position="775"/>
    </location>
</feature>
<dbReference type="STRING" id="1227455.C449_04155"/>
<dbReference type="InterPro" id="IPR027417">
    <property type="entry name" value="P-loop_NTPase"/>
</dbReference>
<feature type="binding site" evidence="8">
    <location>
        <begin position="685"/>
        <end position="692"/>
    </location>
    <ligand>
        <name>ATP</name>
        <dbReference type="ChEBI" id="CHEBI:30616"/>
    </ligand>
</feature>
<dbReference type="InterPro" id="IPR036678">
    <property type="entry name" value="MutS_con_dom_sf"/>
</dbReference>
<dbReference type="GO" id="GO:0030983">
    <property type="term" value="F:mismatched DNA binding"/>
    <property type="evidence" value="ECO:0007669"/>
    <property type="project" value="InterPro"/>
</dbReference>
<dbReference type="FunFam" id="3.40.50.300:FF:000870">
    <property type="entry name" value="MutS protein homolog 4"/>
    <property type="match status" value="1"/>
</dbReference>
<dbReference type="InterPro" id="IPR036187">
    <property type="entry name" value="DNA_mismatch_repair_MutS_sf"/>
</dbReference>
<organism evidence="13 14">
    <name type="scientific">Halococcus saccharolyticus DSM 5350</name>
    <dbReference type="NCBI Taxonomy" id="1227455"/>
    <lineage>
        <taxon>Archaea</taxon>
        <taxon>Methanobacteriati</taxon>
        <taxon>Methanobacteriota</taxon>
        <taxon>Stenosarchaea group</taxon>
        <taxon>Halobacteria</taxon>
        <taxon>Halobacteriales</taxon>
        <taxon>Halococcaceae</taxon>
        <taxon>Halococcus</taxon>
    </lineage>
</organism>
<dbReference type="PATRIC" id="fig|1227455.4.peg.844"/>
<dbReference type="Pfam" id="PF05192">
    <property type="entry name" value="MutS_III"/>
    <property type="match status" value="1"/>
</dbReference>
<dbReference type="SUPFAM" id="SSF53150">
    <property type="entry name" value="DNA repair protein MutS, domain II"/>
    <property type="match status" value="1"/>
</dbReference>
<comment type="similarity">
    <text evidence="1 8 10">Belongs to the DNA mismatch repair MutS family.</text>
</comment>
<dbReference type="FunFam" id="1.10.1420.10:FF:000001">
    <property type="entry name" value="DNA mismatch repair protein MutS"/>
    <property type="match status" value="1"/>
</dbReference>
<keyword evidence="2 8" id="KW-0547">Nucleotide-binding</keyword>
<dbReference type="SMART" id="SM00534">
    <property type="entry name" value="MUTSac"/>
    <property type="match status" value="1"/>
</dbReference>
<name>M0MPZ2_9EURY</name>
<dbReference type="SUPFAM" id="SSF55271">
    <property type="entry name" value="DNA repair protein MutS, domain I"/>
    <property type="match status" value="1"/>
</dbReference>
<dbReference type="InterPro" id="IPR005748">
    <property type="entry name" value="DNA_mismatch_repair_MutS"/>
</dbReference>
<dbReference type="Gene3D" id="1.10.1420.10">
    <property type="match status" value="2"/>
</dbReference>
<keyword evidence="3 8" id="KW-0227">DNA damage</keyword>
<evidence type="ECO:0000256" key="9">
    <source>
        <dbReference type="NCBIfam" id="TIGR01070"/>
    </source>
</evidence>
<evidence type="ECO:0000256" key="4">
    <source>
        <dbReference type="ARBA" id="ARBA00022840"/>
    </source>
</evidence>
<dbReference type="PANTHER" id="PTHR11361:SF34">
    <property type="entry name" value="DNA MISMATCH REPAIR PROTEIN MSH1, MITOCHONDRIAL"/>
    <property type="match status" value="1"/>
</dbReference>
<evidence type="ECO:0000313" key="13">
    <source>
        <dbReference type="EMBL" id="EMA46510.1"/>
    </source>
</evidence>
<evidence type="ECO:0000256" key="10">
    <source>
        <dbReference type="RuleBase" id="RU003756"/>
    </source>
</evidence>
<dbReference type="Pfam" id="PF00488">
    <property type="entry name" value="MutS_V"/>
    <property type="match status" value="1"/>
</dbReference>
<proteinExistence type="inferred from homology"/>
<evidence type="ECO:0000256" key="6">
    <source>
        <dbReference type="ARBA" id="ARBA00023204"/>
    </source>
</evidence>
<evidence type="ECO:0000259" key="12">
    <source>
        <dbReference type="PROSITE" id="PS00486"/>
    </source>
</evidence>
<evidence type="ECO:0000256" key="11">
    <source>
        <dbReference type="SAM" id="MobiDB-lite"/>
    </source>
</evidence>
<dbReference type="HAMAP" id="MF_00096">
    <property type="entry name" value="MutS"/>
    <property type="match status" value="1"/>
</dbReference>
<feature type="region of interest" description="Disordered" evidence="11">
    <location>
        <begin position="178"/>
        <end position="210"/>
    </location>
</feature>
<dbReference type="NCBIfam" id="NF003810">
    <property type="entry name" value="PRK05399.1"/>
    <property type="match status" value="1"/>
</dbReference>
<keyword evidence="4 8" id="KW-0067">ATP-binding</keyword>
<dbReference type="GO" id="GO:0140664">
    <property type="term" value="F:ATP-dependent DNA damage sensor activity"/>
    <property type="evidence" value="ECO:0007669"/>
    <property type="project" value="InterPro"/>
</dbReference>
<feature type="compositionally biased region" description="Low complexity" evidence="11">
    <location>
        <begin position="186"/>
        <end position="205"/>
    </location>
</feature>
<dbReference type="Pfam" id="PF01624">
    <property type="entry name" value="MutS_I"/>
    <property type="match status" value="1"/>
</dbReference>
<dbReference type="Gene3D" id="3.40.50.300">
    <property type="entry name" value="P-loop containing nucleotide triphosphate hydrolases"/>
    <property type="match status" value="1"/>
</dbReference>
<dbReference type="InterPro" id="IPR045076">
    <property type="entry name" value="MutS"/>
</dbReference>
<dbReference type="InterPro" id="IPR000432">
    <property type="entry name" value="DNA_mismatch_repair_MutS_C"/>
</dbReference>
<dbReference type="InterPro" id="IPR007696">
    <property type="entry name" value="DNA_mismatch_repair_MutS_core"/>
</dbReference>
<sequence>MVRTVNPGTKAFTEVTRKSLYNGVPRAGMDAALGPPEGMTASREDLTPMMTQYVELCEAYDDALLLFQMGDFYEAFCGAAETIARELEITLTQREDSTGTYPMAGIPIDNAVTYVETLLDADYRIAIAEQVEDADEATGVVDRAVTRVVTPGTVVEDELLAPGNNYVACLAGEMIETSEEHGTGPGATTDEAATTETDGGISAKAGGSGGVEPSGTTYAVAFVDVSTGEFRATSDDSRGTIRDELDRLGPAEVVLAPEVSCGDFDIDCMVTPYDETAFDTETARERVASYAPQPEAVFECESEIRAAGALLAYAEHTQAANGELGHVTRLTRYDPRERMGLDATALRSLDVFENRAGDDDHTLVAVLDETACALGRRELDRWLRRPLLDQATIEARLDAVEELTRESLVREEVRELLRGVYDIERLVARVSRNRANARDLRALKTTLDVVPRLREELSDAESDLLAECRDGLDGLDDVRGLIGRAIQAEPPAEITEGGVIVQGFDDDLDDLRATAREGREWVANLEERERERTGIDSLSVGHTEVHGYYIEVTNANLDAVPDEYTRRQTLKNSERFYTPELERHEDEILGAAERADSREHQLFTDIRSEIAAETDRVQRLADHLASLDVLCTLAHVAVENDYARPEFGNDGIAIRDGRHPVVERHAEFVPNDADLCEEPFAIVTGPNMAGKSTYMRQIALIAILAQMGSFVPAQEAHLPVVDRVFTRVGASDDIAGGQSTFMREMAEVTDVLHGATAESLVLLDEVGRGTSTTDGEAIARAVTEFIHDEIGATTLFATHYHDLTELAEERDGVQTLQFAADRTDGEVTFLHTVAEGAASASYGVDVARMAGVPEPVVERSRELVSGTVDQDPLSEDDGKGGHDDGDHSGEAADRNDRRDIDPTAETDPDEAAIRAEIVTELRSLRIAETTPVEALVRLDGLKRRLDDENH</sequence>
<dbReference type="Pfam" id="PF05190">
    <property type="entry name" value="MutS_IV"/>
    <property type="match status" value="1"/>
</dbReference>
<dbReference type="EMBL" id="AOMD01000013">
    <property type="protein sequence ID" value="EMA46510.1"/>
    <property type="molecule type" value="Genomic_DNA"/>
</dbReference>